<gene>
    <name evidence="2" type="ORF">FIBSPDRAFT_851673</name>
</gene>
<keyword evidence="3" id="KW-1185">Reference proteome</keyword>
<dbReference type="OrthoDB" id="3204502at2759"/>
<feature type="region of interest" description="Disordered" evidence="1">
    <location>
        <begin position="115"/>
        <end position="148"/>
    </location>
</feature>
<feature type="compositionally biased region" description="Low complexity" evidence="1">
    <location>
        <begin position="115"/>
        <end position="126"/>
    </location>
</feature>
<evidence type="ECO:0000313" key="3">
    <source>
        <dbReference type="Proteomes" id="UP000076532"/>
    </source>
</evidence>
<reference evidence="2 3" key="1">
    <citation type="journal article" date="2016" name="Mol. Biol. Evol.">
        <title>Comparative Genomics of Early-Diverging Mushroom-Forming Fungi Provides Insights into the Origins of Lignocellulose Decay Capabilities.</title>
        <authorList>
            <person name="Nagy L.G."/>
            <person name="Riley R."/>
            <person name="Tritt A."/>
            <person name="Adam C."/>
            <person name="Daum C."/>
            <person name="Floudas D."/>
            <person name="Sun H."/>
            <person name="Yadav J.S."/>
            <person name="Pangilinan J."/>
            <person name="Larsson K.H."/>
            <person name="Matsuura K."/>
            <person name="Barry K."/>
            <person name="Labutti K."/>
            <person name="Kuo R."/>
            <person name="Ohm R.A."/>
            <person name="Bhattacharya S.S."/>
            <person name="Shirouzu T."/>
            <person name="Yoshinaga Y."/>
            <person name="Martin F.M."/>
            <person name="Grigoriev I.V."/>
            <person name="Hibbett D.S."/>
        </authorList>
    </citation>
    <scope>NUCLEOTIDE SEQUENCE [LARGE SCALE GENOMIC DNA]</scope>
    <source>
        <strain evidence="2 3">CBS 109695</strain>
    </source>
</reference>
<evidence type="ECO:0000256" key="1">
    <source>
        <dbReference type="SAM" id="MobiDB-lite"/>
    </source>
</evidence>
<name>A0A166SCK6_9AGAM</name>
<feature type="region of interest" description="Disordered" evidence="1">
    <location>
        <begin position="174"/>
        <end position="223"/>
    </location>
</feature>
<dbReference type="Proteomes" id="UP000076532">
    <property type="component" value="Unassembled WGS sequence"/>
</dbReference>
<feature type="compositionally biased region" description="Acidic residues" evidence="1">
    <location>
        <begin position="214"/>
        <end position="223"/>
    </location>
</feature>
<accession>A0A166SCK6</accession>
<dbReference type="EMBL" id="KV417499">
    <property type="protein sequence ID" value="KZP29291.1"/>
    <property type="molecule type" value="Genomic_DNA"/>
</dbReference>
<feature type="compositionally biased region" description="Basic residues" evidence="1">
    <location>
        <begin position="187"/>
        <end position="202"/>
    </location>
</feature>
<sequence>MPAARPCLKAIKVSATTAEPLPFAYCSFELLSPHVHFPPTPTLVSTHTTHSSGIYDRAPITIAPNSCALPERGGRTYTPAADSGRQGQSSPFKGSYFHPKAYEACQPEASDAVASLPPLIPDLSSSESDESDATVVTPPESDRALSPSVSIRFSTHSRHSPIPRADSQEKLDNALSFLPHPPSPAREKRRSPSRPRLARRGTKFAVADGFSQSTDDDGCLGGF</sequence>
<organism evidence="2 3">
    <name type="scientific">Athelia psychrophila</name>
    <dbReference type="NCBI Taxonomy" id="1759441"/>
    <lineage>
        <taxon>Eukaryota</taxon>
        <taxon>Fungi</taxon>
        <taxon>Dikarya</taxon>
        <taxon>Basidiomycota</taxon>
        <taxon>Agaricomycotina</taxon>
        <taxon>Agaricomycetes</taxon>
        <taxon>Agaricomycetidae</taxon>
        <taxon>Atheliales</taxon>
        <taxon>Atheliaceae</taxon>
        <taxon>Athelia</taxon>
    </lineage>
</organism>
<dbReference type="AlphaFoldDB" id="A0A166SCK6"/>
<proteinExistence type="predicted"/>
<evidence type="ECO:0000313" key="2">
    <source>
        <dbReference type="EMBL" id="KZP29291.1"/>
    </source>
</evidence>
<protein>
    <submittedName>
        <fullName evidence="2">Uncharacterized protein</fullName>
    </submittedName>
</protein>